<evidence type="ECO:0000313" key="5">
    <source>
        <dbReference type="EMBL" id="GAA4503219.1"/>
    </source>
</evidence>
<name>A0ABP8QGY0_9GAMM</name>
<evidence type="ECO:0000256" key="2">
    <source>
        <dbReference type="SAM" id="MobiDB-lite"/>
    </source>
</evidence>
<dbReference type="InterPro" id="IPR011765">
    <property type="entry name" value="Pept_M16_N"/>
</dbReference>
<proteinExistence type="inferred from homology"/>
<accession>A0ABP8QGY0</accession>
<dbReference type="Pfam" id="PF00675">
    <property type="entry name" value="Peptidase_M16"/>
    <property type="match status" value="2"/>
</dbReference>
<feature type="domain" description="Peptidase M16 N-terminal" evidence="3">
    <location>
        <begin position="65"/>
        <end position="199"/>
    </location>
</feature>
<feature type="domain" description="Peptidase M16 C-terminal" evidence="4">
    <location>
        <begin position="685"/>
        <end position="862"/>
    </location>
</feature>
<evidence type="ECO:0000259" key="4">
    <source>
        <dbReference type="Pfam" id="PF05193"/>
    </source>
</evidence>
<gene>
    <name evidence="5" type="ORF">GCM10023095_29130</name>
</gene>
<organism evidence="5 6">
    <name type="scientific">Pseudaeromonas paramecii</name>
    <dbReference type="NCBI Taxonomy" id="2138166"/>
    <lineage>
        <taxon>Bacteria</taxon>
        <taxon>Pseudomonadati</taxon>
        <taxon>Pseudomonadota</taxon>
        <taxon>Gammaproteobacteria</taxon>
        <taxon>Aeromonadales</taxon>
        <taxon>Aeromonadaceae</taxon>
        <taxon>Pseudaeromonas</taxon>
    </lineage>
</organism>
<dbReference type="InterPro" id="IPR050361">
    <property type="entry name" value="MPP/UQCRC_Complex"/>
</dbReference>
<dbReference type="PANTHER" id="PTHR11851">
    <property type="entry name" value="METALLOPROTEASE"/>
    <property type="match status" value="1"/>
</dbReference>
<dbReference type="InterPro" id="IPR007863">
    <property type="entry name" value="Peptidase_M16_C"/>
</dbReference>
<feature type="domain" description="Peptidase M16 C-terminal" evidence="4">
    <location>
        <begin position="219"/>
        <end position="394"/>
    </location>
</feature>
<keyword evidence="6" id="KW-1185">Reference proteome</keyword>
<comment type="caution">
    <text evidence="5">The sequence shown here is derived from an EMBL/GenBank/DDBJ whole genome shotgun (WGS) entry which is preliminary data.</text>
</comment>
<dbReference type="InterPro" id="IPR011249">
    <property type="entry name" value="Metalloenz_LuxS/M16"/>
</dbReference>
<dbReference type="RefSeq" id="WP_345014431.1">
    <property type="nucleotide sequence ID" value="NZ_BAABFC010000024.1"/>
</dbReference>
<comment type="similarity">
    <text evidence="1">Belongs to the peptidase M16 family.</text>
</comment>
<dbReference type="Pfam" id="PF05193">
    <property type="entry name" value="Peptidase_M16_C"/>
    <property type="match status" value="2"/>
</dbReference>
<dbReference type="Gene3D" id="3.30.830.10">
    <property type="entry name" value="Metalloenzyme, LuxS/M16 peptidase-like"/>
    <property type="match status" value="4"/>
</dbReference>
<feature type="domain" description="Peptidase M16 N-terminal" evidence="3">
    <location>
        <begin position="541"/>
        <end position="660"/>
    </location>
</feature>
<evidence type="ECO:0000259" key="3">
    <source>
        <dbReference type="Pfam" id="PF00675"/>
    </source>
</evidence>
<protein>
    <submittedName>
        <fullName evidence="5">Pitrilysin family protein</fullName>
    </submittedName>
</protein>
<evidence type="ECO:0000256" key="1">
    <source>
        <dbReference type="ARBA" id="ARBA00007261"/>
    </source>
</evidence>
<dbReference type="Proteomes" id="UP001501321">
    <property type="component" value="Unassembled WGS sequence"/>
</dbReference>
<evidence type="ECO:0000313" key="6">
    <source>
        <dbReference type="Proteomes" id="UP001501321"/>
    </source>
</evidence>
<dbReference type="SUPFAM" id="SSF63411">
    <property type="entry name" value="LuxS/MPP-like metallohydrolase"/>
    <property type="match status" value="4"/>
</dbReference>
<reference evidence="6" key="1">
    <citation type="journal article" date="2019" name="Int. J. Syst. Evol. Microbiol.">
        <title>The Global Catalogue of Microorganisms (GCM) 10K type strain sequencing project: providing services to taxonomists for standard genome sequencing and annotation.</title>
        <authorList>
            <consortium name="The Broad Institute Genomics Platform"/>
            <consortium name="The Broad Institute Genome Sequencing Center for Infectious Disease"/>
            <person name="Wu L."/>
            <person name="Ma J."/>
        </authorList>
    </citation>
    <scope>NUCLEOTIDE SEQUENCE [LARGE SCALE GENOMIC DNA]</scope>
    <source>
        <strain evidence="6">JCM 32226</strain>
    </source>
</reference>
<feature type="region of interest" description="Disordered" evidence="2">
    <location>
        <begin position="486"/>
        <end position="516"/>
    </location>
</feature>
<sequence length="949" mass="103293">MKDGVSMSVGNKGVVRLWLLVLGWLWASLAWADIRLLDEHKAAPGSQDISYQRYRLDNGLTLLLHVDHSDPLVHVEVTYHVGSAREVPGMTGFAHLFEHMMFQGSAHVENGQHFALVQGVGGDANGETGRDLTRYYETVPANQLERVLWLESDRMGFLLPALSQHKFDIQRATVKNEKGQNYDNQPYGRVREQLSAALYPPSHPYAWQPIGRVEDLDSATLGDVQQFFLRWYGPNNATLAIGGDLDVPQTLAWVQHYFGDIQPGPEPSRLAPQPAWLPRTRHLTQEDDVHLPLLYMAIPTVWSGQADEAAMDVLTDRLGGSRTSLLYQQLVKTGLAVSAGANHSCGELACSLEIWAYANPQQDPSLAPLYHQIQQILADPQLGQVSADGLARIQGRLQASAVWGLESVSGRMTVLASGQVLHDDPRYELKALQAMGQVTPEAVEQVYRRYVQQAPAVVLSVVPRGETGLAAAPADFVTQPVTAWPRAQGEPLPQRPVPDGQRAQPPAAGAWKGNPPPTLWRASLGQEIALLGSEQHEIPAISLLLALPGGRQAETPQTLGLAELTARVVSQGSVTLDSEQLSDRLQRLGSSLSLSVGQDYTLVQLSCLRTHLDESLALLQEIWQQPGFREADFARVKAQLLQSQAQAQRSPVWLADQTLARTLYGPAQRQGQPDLGSPAQLASYSLADVQAFYRTHYGARQAKLVVVGDITQAELLPKLAFLGQGPLAGGRGAAKPQPSHSVAKPGIYLLDQPGSPQSVIRIGRTALPFDALGADFMNRLANYPLGGAFNSRLNLRLREQLGYTYGVSAGFGSDRHGGEYVLSTQVRQDATAPAIKEALRLLQEYAAKGPTEAELKQMQQALPLQDAMAYETLGQKAGYLMQLLLDDLPADTGRQQQALLAGLSLTPLQQAAARWLDPAQMVIVVVGDGQALEKSLARLHLPLYSVAAP</sequence>
<dbReference type="EMBL" id="BAABFC010000024">
    <property type="protein sequence ID" value="GAA4503219.1"/>
    <property type="molecule type" value="Genomic_DNA"/>
</dbReference>
<dbReference type="PANTHER" id="PTHR11851:SF49">
    <property type="entry name" value="MITOCHONDRIAL-PROCESSING PEPTIDASE SUBUNIT ALPHA"/>
    <property type="match status" value="1"/>
</dbReference>